<evidence type="ECO:0000256" key="1">
    <source>
        <dbReference type="ARBA" id="ARBA00005964"/>
    </source>
</evidence>
<evidence type="ECO:0000256" key="2">
    <source>
        <dbReference type="ARBA" id="ARBA00010515"/>
    </source>
</evidence>
<organism evidence="6 7">
    <name type="scientific">Sphingomonas cynarae</name>
    <dbReference type="NCBI Taxonomy" id="930197"/>
    <lineage>
        <taxon>Bacteria</taxon>
        <taxon>Pseudomonadati</taxon>
        <taxon>Pseudomonadota</taxon>
        <taxon>Alphaproteobacteria</taxon>
        <taxon>Sphingomonadales</taxon>
        <taxon>Sphingomonadaceae</taxon>
        <taxon>Sphingomonas</taxon>
    </lineage>
</organism>
<accession>A0ABP7DHN4</accession>
<proteinExistence type="inferred from homology"/>
<sequence>MSYSLSDPITTRAGMLKGLRIGDLTAFRGIPYAASPTGERRFAPPEPVAPWLGIRHAVEAGPNAPQRLRTVPDLDAAPLIGHGWSKGDDYLTLDIWQPAGGADMRPVMVFIHGGGFVVGSKNAAVQDGATFARDGIVYVAINYRMGVDGFLPIPGVPTNLGLRDMIAALGWVRDEIAAFGGDPANVTVFGESAGAMAIADLIASPLARGLFRRAIVQSGHGGMTRAIPVAQRLVHTLAKLLGITPDRDGFARILPSEPLLDAVDAVSLPTARIDLRGPDGREPVFGISRFIPVHGDDVLPLEPLEALRQGAGTEVELLIGSNREEMNLYLVPSGVRDKLSNRLGKLLAWFVLRKSLPHAWAALKAYGMGRGKPAGQALTDAMSDLVFRCPARRFAEEHRGKTHVYEFEWRSPRFDGGLGAAHAMELPFVFDSLATCTGVEGLCGTAPPQELATRIHAIWVQFARDGTLPWAPFDRNTRIVHSLEADRAAFEPVMPAAAFLP</sequence>
<evidence type="ECO:0000259" key="5">
    <source>
        <dbReference type="Pfam" id="PF00135"/>
    </source>
</evidence>
<dbReference type="InterPro" id="IPR019826">
    <property type="entry name" value="Carboxylesterase_B_AS"/>
</dbReference>
<keyword evidence="7" id="KW-1185">Reference proteome</keyword>
<dbReference type="EMBL" id="BAABBF010000002">
    <property type="protein sequence ID" value="GAA3703399.1"/>
    <property type="molecule type" value="Genomic_DNA"/>
</dbReference>
<feature type="domain" description="Carboxylesterase type B" evidence="5">
    <location>
        <begin position="9"/>
        <end position="467"/>
    </location>
</feature>
<protein>
    <recommendedName>
        <fullName evidence="4">Carboxylic ester hydrolase</fullName>
        <ecNumber evidence="4">3.1.1.-</ecNumber>
    </recommendedName>
</protein>
<evidence type="ECO:0000313" key="6">
    <source>
        <dbReference type="EMBL" id="GAA3703399.1"/>
    </source>
</evidence>
<dbReference type="SUPFAM" id="SSF53474">
    <property type="entry name" value="alpha/beta-Hydrolases"/>
    <property type="match status" value="1"/>
</dbReference>
<comment type="similarity">
    <text evidence="1 4">Belongs to the type-B carboxylesterase/lipase family.</text>
</comment>
<dbReference type="EC" id="3.1.1.-" evidence="4"/>
<dbReference type="InterPro" id="IPR002168">
    <property type="entry name" value="Lipase_GDXG_HIS_AS"/>
</dbReference>
<evidence type="ECO:0000256" key="3">
    <source>
        <dbReference type="ARBA" id="ARBA00022801"/>
    </source>
</evidence>
<gene>
    <name evidence="6" type="ORF">GCM10022268_11310</name>
</gene>
<dbReference type="InterPro" id="IPR002018">
    <property type="entry name" value="CarbesteraseB"/>
</dbReference>
<evidence type="ECO:0000256" key="4">
    <source>
        <dbReference type="RuleBase" id="RU361235"/>
    </source>
</evidence>
<dbReference type="PANTHER" id="PTHR43142">
    <property type="entry name" value="CARBOXYLIC ESTER HYDROLASE"/>
    <property type="match status" value="1"/>
</dbReference>
<evidence type="ECO:0000313" key="7">
    <source>
        <dbReference type="Proteomes" id="UP001500523"/>
    </source>
</evidence>
<dbReference type="PANTHER" id="PTHR43142:SF1">
    <property type="entry name" value="CARBOXYLIC ESTER HYDROLASE"/>
    <property type="match status" value="1"/>
</dbReference>
<dbReference type="PROSITE" id="PS00122">
    <property type="entry name" value="CARBOXYLESTERASE_B_1"/>
    <property type="match status" value="1"/>
</dbReference>
<reference evidence="7" key="1">
    <citation type="journal article" date="2019" name="Int. J. Syst. Evol. Microbiol.">
        <title>The Global Catalogue of Microorganisms (GCM) 10K type strain sequencing project: providing services to taxonomists for standard genome sequencing and annotation.</title>
        <authorList>
            <consortium name="The Broad Institute Genomics Platform"/>
            <consortium name="The Broad Institute Genome Sequencing Center for Infectious Disease"/>
            <person name="Wu L."/>
            <person name="Ma J."/>
        </authorList>
    </citation>
    <scope>NUCLEOTIDE SEQUENCE [LARGE SCALE GENOMIC DNA]</scope>
    <source>
        <strain evidence="7">JCM 17498</strain>
    </source>
</reference>
<dbReference type="PROSITE" id="PS01173">
    <property type="entry name" value="LIPASE_GDXG_HIS"/>
    <property type="match status" value="1"/>
</dbReference>
<comment type="similarity">
    <text evidence="2">Belongs to the 'GDXG' lipolytic enzyme family.</text>
</comment>
<dbReference type="Proteomes" id="UP001500523">
    <property type="component" value="Unassembled WGS sequence"/>
</dbReference>
<comment type="caution">
    <text evidence="6">The sequence shown here is derived from an EMBL/GenBank/DDBJ whole genome shotgun (WGS) entry which is preliminary data.</text>
</comment>
<dbReference type="Pfam" id="PF00135">
    <property type="entry name" value="COesterase"/>
    <property type="match status" value="1"/>
</dbReference>
<name>A0ABP7DHN4_9SPHN</name>
<keyword evidence="3 4" id="KW-0378">Hydrolase</keyword>
<dbReference type="InterPro" id="IPR029058">
    <property type="entry name" value="AB_hydrolase_fold"/>
</dbReference>
<dbReference type="Gene3D" id="3.40.50.1820">
    <property type="entry name" value="alpha/beta hydrolase"/>
    <property type="match status" value="1"/>
</dbReference>